<comment type="caution">
    <text evidence="9">The sequence shown here is derived from an EMBL/GenBank/DDBJ whole genome shotgun (WGS) entry which is preliminary data.</text>
</comment>
<feature type="transmembrane region" description="Helical" evidence="7">
    <location>
        <begin position="37"/>
        <end position="59"/>
    </location>
</feature>
<dbReference type="PANTHER" id="PTHR23517:SF10">
    <property type="entry name" value="MAJOR FACILITATOR SUPERFAMILY (MFS) PROFILE DOMAIN-CONTAINING PROTEIN"/>
    <property type="match status" value="1"/>
</dbReference>
<dbReference type="PROSITE" id="PS50850">
    <property type="entry name" value="MFS"/>
    <property type="match status" value="1"/>
</dbReference>
<keyword evidence="10" id="KW-1185">Reference proteome</keyword>
<keyword evidence="4 7" id="KW-0812">Transmembrane</keyword>
<dbReference type="InterPro" id="IPR011701">
    <property type="entry name" value="MFS"/>
</dbReference>
<dbReference type="GO" id="GO:0022857">
    <property type="term" value="F:transmembrane transporter activity"/>
    <property type="evidence" value="ECO:0007669"/>
    <property type="project" value="InterPro"/>
</dbReference>
<dbReference type="SUPFAM" id="SSF103473">
    <property type="entry name" value="MFS general substrate transporter"/>
    <property type="match status" value="1"/>
</dbReference>
<keyword evidence="2" id="KW-0813">Transport</keyword>
<feature type="transmembrane region" description="Helical" evidence="7">
    <location>
        <begin position="157"/>
        <end position="177"/>
    </location>
</feature>
<feature type="transmembrane region" description="Helical" evidence="7">
    <location>
        <begin position="5"/>
        <end position="25"/>
    </location>
</feature>
<evidence type="ECO:0000259" key="8">
    <source>
        <dbReference type="PROSITE" id="PS50850"/>
    </source>
</evidence>
<feature type="transmembrane region" description="Helical" evidence="7">
    <location>
        <begin position="360"/>
        <end position="381"/>
    </location>
</feature>
<feature type="transmembrane region" description="Helical" evidence="7">
    <location>
        <begin position="275"/>
        <end position="292"/>
    </location>
</feature>
<gene>
    <name evidence="9" type="ORF">CEY16_10955</name>
</gene>
<accession>A0A2I0QSF8</accession>
<feature type="transmembrane region" description="Helical" evidence="7">
    <location>
        <begin position="245"/>
        <end position="263"/>
    </location>
</feature>
<feature type="transmembrane region" description="Helical" evidence="7">
    <location>
        <begin position="129"/>
        <end position="151"/>
    </location>
</feature>
<dbReference type="Proteomes" id="UP000243524">
    <property type="component" value="Unassembled WGS sequence"/>
</dbReference>
<keyword evidence="5 7" id="KW-1133">Transmembrane helix</keyword>
<feature type="domain" description="Major facilitator superfamily (MFS) profile" evidence="8">
    <location>
        <begin position="4"/>
        <end position="386"/>
    </location>
</feature>
<keyword evidence="6 7" id="KW-0472">Membrane</keyword>
<organism evidence="9 10">
    <name type="scientific">Halalkalibacillus sediminis</name>
    <dbReference type="NCBI Taxonomy" id="2018042"/>
    <lineage>
        <taxon>Bacteria</taxon>
        <taxon>Bacillati</taxon>
        <taxon>Bacillota</taxon>
        <taxon>Bacilli</taxon>
        <taxon>Bacillales</taxon>
        <taxon>Bacillaceae</taxon>
        <taxon>Halalkalibacillus</taxon>
    </lineage>
</organism>
<feature type="transmembrane region" description="Helical" evidence="7">
    <location>
        <begin position="298"/>
        <end position="323"/>
    </location>
</feature>
<evidence type="ECO:0000256" key="2">
    <source>
        <dbReference type="ARBA" id="ARBA00022448"/>
    </source>
</evidence>
<dbReference type="PANTHER" id="PTHR23517">
    <property type="entry name" value="RESISTANCE PROTEIN MDTM, PUTATIVE-RELATED-RELATED"/>
    <property type="match status" value="1"/>
</dbReference>
<evidence type="ECO:0000256" key="6">
    <source>
        <dbReference type="ARBA" id="ARBA00023136"/>
    </source>
</evidence>
<dbReference type="InterPro" id="IPR020846">
    <property type="entry name" value="MFS_dom"/>
</dbReference>
<comment type="subcellular location">
    <subcellularLocation>
        <location evidence="1">Cell membrane</location>
        <topology evidence="1">Multi-pass membrane protein</topology>
    </subcellularLocation>
</comment>
<evidence type="ECO:0000256" key="4">
    <source>
        <dbReference type="ARBA" id="ARBA00022692"/>
    </source>
</evidence>
<dbReference type="CDD" id="cd17329">
    <property type="entry name" value="MFS_MdtH_MDR_like"/>
    <property type="match status" value="1"/>
</dbReference>
<evidence type="ECO:0000313" key="9">
    <source>
        <dbReference type="EMBL" id="PKR77249.1"/>
    </source>
</evidence>
<dbReference type="Gene3D" id="1.20.1250.20">
    <property type="entry name" value="MFS general substrate transporter like domains"/>
    <property type="match status" value="2"/>
</dbReference>
<dbReference type="EMBL" id="PJNH01000003">
    <property type="protein sequence ID" value="PKR77249.1"/>
    <property type="molecule type" value="Genomic_DNA"/>
</dbReference>
<dbReference type="OrthoDB" id="3268460at2"/>
<reference evidence="9 10" key="1">
    <citation type="submission" date="2017-06" db="EMBL/GenBank/DDBJ databases">
        <title>the draft geome sequence of Illustriluteabacillus marina B3227.</title>
        <authorList>
            <person name="He R.-H."/>
            <person name="Du Z.-J."/>
        </authorList>
    </citation>
    <scope>NUCLEOTIDE SEQUENCE [LARGE SCALE GENOMIC DNA]</scope>
    <source>
        <strain evidence="9 10">B3227</strain>
    </source>
</reference>
<evidence type="ECO:0000256" key="3">
    <source>
        <dbReference type="ARBA" id="ARBA00022475"/>
    </source>
</evidence>
<dbReference type="AlphaFoldDB" id="A0A2I0QSF8"/>
<name>A0A2I0QSF8_9BACI</name>
<evidence type="ECO:0000313" key="10">
    <source>
        <dbReference type="Proteomes" id="UP000243524"/>
    </source>
</evidence>
<proteinExistence type="predicted"/>
<keyword evidence="3" id="KW-1003">Cell membrane</keyword>
<dbReference type="RefSeq" id="WP_101332077.1">
    <property type="nucleotide sequence ID" value="NZ_PJNH01000003.1"/>
</dbReference>
<feature type="transmembrane region" description="Helical" evidence="7">
    <location>
        <begin position="204"/>
        <end position="225"/>
    </location>
</feature>
<feature type="transmembrane region" description="Helical" evidence="7">
    <location>
        <begin position="71"/>
        <end position="89"/>
    </location>
</feature>
<dbReference type="InterPro" id="IPR050171">
    <property type="entry name" value="MFS_Transporters"/>
</dbReference>
<evidence type="ECO:0000256" key="1">
    <source>
        <dbReference type="ARBA" id="ARBA00004651"/>
    </source>
</evidence>
<feature type="transmembrane region" description="Helical" evidence="7">
    <location>
        <begin position="95"/>
        <end position="117"/>
    </location>
</feature>
<evidence type="ECO:0000256" key="7">
    <source>
        <dbReference type="SAM" id="Phobius"/>
    </source>
</evidence>
<dbReference type="GO" id="GO:0005886">
    <property type="term" value="C:plasma membrane"/>
    <property type="evidence" value="ECO:0007669"/>
    <property type="project" value="UniProtKB-SubCell"/>
</dbReference>
<evidence type="ECO:0000256" key="5">
    <source>
        <dbReference type="ARBA" id="ARBA00022989"/>
    </source>
</evidence>
<protein>
    <submittedName>
        <fullName evidence="9">MFS transporter</fullName>
    </submittedName>
</protein>
<sequence>MPKRVWLLIIGMAINVTGASFIWPLNTIYMHHELGKSLAFAGMILLFNQGAAIIGNLVGGTLFDRIGGYRTVLTGGVITLLSALTLTQFHTLLPYSILLVTMGLGSGIIFPAMYAMAASIWPDGGRRPFNAIYVAQNLGVALGASIGGFIAFYSFSYIFIANAILFSSFFLLVLVKFKPMDQRQDSKAYSTVLSQGVAIKDKRAFSSLMILSVGFFICWIAYVQWQTTIAAYTQDLGITIDKYSLIWTINGVLIILGQPLVKFVTKYVTSPKSQILLGNTIFICSFIYLLQAETFADFALGMVILTLGEIFVWPAVPTIAAGLAPKGRTGFYQGIINSVGTGGRMLGPTFGGLMADNLPIQVLFMTLIFLLLIPYVSTWLLTRVEPEPQKGA</sequence>
<dbReference type="Pfam" id="PF07690">
    <property type="entry name" value="MFS_1"/>
    <property type="match status" value="2"/>
</dbReference>
<dbReference type="InterPro" id="IPR036259">
    <property type="entry name" value="MFS_trans_sf"/>
</dbReference>